<dbReference type="Pfam" id="PF00122">
    <property type="entry name" value="E1-E2_ATPase"/>
    <property type="match status" value="1"/>
</dbReference>
<dbReference type="GO" id="GO:0005886">
    <property type="term" value="C:plasma membrane"/>
    <property type="evidence" value="ECO:0007669"/>
    <property type="project" value="UniProtKB-SubCell"/>
</dbReference>
<feature type="transmembrane region" description="Helical" evidence="17">
    <location>
        <begin position="678"/>
        <end position="698"/>
    </location>
</feature>
<dbReference type="Gene3D" id="3.40.1110.10">
    <property type="entry name" value="Calcium-transporting ATPase, cytoplasmic domain N"/>
    <property type="match status" value="1"/>
</dbReference>
<organism evidence="19 20">
    <name type="scientific">Paenibacillus beijingensis</name>
    <dbReference type="NCBI Taxonomy" id="1126833"/>
    <lineage>
        <taxon>Bacteria</taxon>
        <taxon>Bacillati</taxon>
        <taxon>Bacillota</taxon>
        <taxon>Bacilli</taxon>
        <taxon>Bacillales</taxon>
        <taxon>Paenibacillaceae</taxon>
        <taxon>Paenibacillus</taxon>
    </lineage>
</organism>
<feature type="transmembrane region" description="Helical" evidence="17">
    <location>
        <begin position="73"/>
        <end position="91"/>
    </location>
</feature>
<evidence type="ECO:0000313" key="19">
    <source>
        <dbReference type="EMBL" id="AJY77911.1"/>
    </source>
</evidence>
<dbReference type="STRING" id="1126833.VN24_21345"/>
<dbReference type="SUPFAM" id="SSF56784">
    <property type="entry name" value="HAD-like"/>
    <property type="match status" value="1"/>
</dbReference>
<dbReference type="Gene3D" id="3.40.50.1000">
    <property type="entry name" value="HAD superfamily/HAD-like"/>
    <property type="match status" value="1"/>
</dbReference>
<keyword evidence="13" id="KW-0186">Copper</keyword>
<dbReference type="EMBL" id="CP011058">
    <property type="protein sequence ID" value="AJY77911.1"/>
    <property type="molecule type" value="Genomic_DNA"/>
</dbReference>
<keyword evidence="8 17" id="KW-0547">Nucleotide-binding</keyword>
<accession>A0A0D5NRJ6</accession>
<evidence type="ECO:0000256" key="6">
    <source>
        <dbReference type="ARBA" id="ARBA00022692"/>
    </source>
</evidence>
<dbReference type="InterPro" id="IPR027256">
    <property type="entry name" value="P-typ_ATPase_IB"/>
</dbReference>
<dbReference type="SFLD" id="SFLDS00003">
    <property type="entry name" value="Haloacid_Dehalogenase"/>
    <property type="match status" value="1"/>
</dbReference>
<evidence type="ECO:0000256" key="13">
    <source>
        <dbReference type="ARBA" id="ARBA00023008"/>
    </source>
</evidence>
<dbReference type="InterPro" id="IPR018303">
    <property type="entry name" value="ATPase_P-typ_P_site"/>
</dbReference>
<feature type="transmembrane region" description="Helical" evidence="17">
    <location>
        <begin position="145"/>
        <end position="166"/>
    </location>
</feature>
<dbReference type="InterPro" id="IPR023299">
    <property type="entry name" value="ATPase_P-typ_cyto_dom_N"/>
</dbReference>
<name>A0A0D5NRJ6_9BACL</name>
<evidence type="ECO:0000256" key="7">
    <source>
        <dbReference type="ARBA" id="ARBA00022723"/>
    </source>
</evidence>
<dbReference type="SUPFAM" id="SSF81653">
    <property type="entry name" value="Calcium ATPase, transduction domain A"/>
    <property type="match status" value="1"/>
</dbReference>
<comment type="catalytic activity">
    <reaction evidence="16">
        <text>Cu(+)(in) + ATP + H2O = Cu(+)(out) + ADP + phosphate + H(+)</text>
        <dbReference type="Rhea" id="RHEA:25792"/>
        <dbReference type="ChEBI" id="CHEBI:15377"/>
        <dbReference type="ChEBI" id="CHEBI:15378"/>
        <dbReference type="ChEBI" id="CHEBI:30616"/>
        <dbReference type="ChEBI" id="CHEBI:43474"/>
        <dbReference type="ChEBI" id="CHEBI:49552"/>
        <dbReference type="ChEBI" id="CHEBI:456216"/>
        <dbReference type="EC" id="7.2.2.8"/>
    </reaction>
</comment>
<dbReference type="PANTHER" id="PTHR43520:SF8">
    <property type="entry name" value="P-TYPE CU(+) TRANSPORTER"/>
    <property type="match status" value="1"/>
</dbReference>
<evidence type="ECO:0000256" key="16">
    <source>
        <dbReference type="ARBA" id="ARBA00049289"/>
    </source>
</evidence>
<keyword evidence="7 17" id="KW-0479">Metal-binding</keyword>
<dbReference type="GO" id="GO:0055070">
    <property type="term" value="P:copper ion homeostasis"/>
    <property type="evidence" value="ECO:0007669"/>
    <property type="project" value="TreeGrafter"/>
</dbReference>
<dbReference type="NCBIfam" id="TIGR01525">
    <property type="entry name" value="ATPase-IB_hvy"/>
    <property type="match status" value="1"/>
</dbReference>
<keyword evidence="20" id="KW-1185">Reference proteome</keyword>
<evidence type="ECO:0000256" key="11">
    <source>
        <dbReference type="ARBA" id="ARBA00022967"/>
    </source>
</evidence>
<dbReference type="InterPro" id="IPR059000">
    <property type="entry name" value="ATPase_P-type_domA"/>
</dbReference>
<dbReference type="NCBIfam" id="TIGR01512">
    <property type="entry name" value="ATPase-IB2_Cd"/>
    <property type="match status" value="1"/>
</dbReference>
<keyword evidence="4" id="KW-0813">Transport</keyword>
<evidence type="ECO:0000256" key="2">
    <source>
        <dbReference type="ARBA" id="ARBA00006024"/>
    </source>
</evidence>
<keyword evidence="9" id="KW-0187">Copper transport</keyword>
<evidence type="ECO:0000256" key="5">
    <source>
        <dbReference type="ARBA" id="ARBA00022553"/>
    </source>
</evidence>
<dbReference type="NCBIfam" id="TIGR01511">
    <property type="entry name" value="ATPase-IB1_Cu"/>
    <property type="match status" value="1"/>
</dbReference>
<reference evidence="19 20" key="1">
    <citation type="journal article" date="2015" name="J. Biotechnol.">
        <title>Complete genome sequence of Paenibacillus beijingensis 7188(T) (=DSM 24997(T)), a novel rhizobacterium from jujube garden soil.</title>
        <authorList>
            <person name="Kwak Y."/>
            <person name="Shin J.H."/>
        </authorList>
    </citation>
    <scope>NUCLEOTIDE SEQUENCE [LARGE SCALE GENOMIC DNA]</scope>
    <source>
        <strain evidence="19 20">DSM 24997</strain>
    </source>
</reference>
<dbReference type="Gene3D" id="2.70.150.10">
    <property type="entry name" value="Calcium-transporting ATPase, cytoplasmic transduction domain A"/>
    <property type="match status" value="1"/>
</dbReference>
<dbReference type="SUPFAM" id="SSF81665">
    <property type="entry name" value="Calcium ATPase, transmembrane domain M"/>
    <property type="match status" value="1"/>
</dbReference>
<keyword evidence="10 17" id="KW-0067">ATP-binding</keyword>
<dbReference type="InterPro" id="IPR008250">
    <property type="entry name" value="ATPase_P-typ_transduc_dom_A_sf"/>
</dbReference>
<dbReference type="PROSITE" id="PS00154">
    <property type="entry name" value="ATPASE_E1_E2"/>
    <property type="match status" value="1"/>
</dbReference>
<dbReference type="GO" id="GO:0016887">
    <property type="term" value="F:ATP hydrolysis activity"/>
    <property type="evidence" value="ECO:0007669"/>
    <property type="project" value="InterPro"/>
</dbReference>
<gene>
    <name evidence="19" type="ORF">VN24_21345</name>
</gene>
<keyword evidence="12 17" id="KW-1133">Transmembrane helix</keyword>
<evidence type="ECO:0000256" key="1">
    <source>
        <dbReference type="ARBA" id="ARBA00004127"/>
    </source>
</evidence>
<dbReference type="KEGG" id="pbj:VN24_21345"/>
<evidence type="ECO:0000256" key="12">
    <source>
        <dbReference type="ARBA" id="ARBA00022989"/>
    </source>
</evidence>
<evidence type="ECO:0000259" key="18">
    <source>
        <dbReference type="PROSITE" id="PS50846"/>
    </source>
</evidence>
<evidence type="ECO:0000256" key="9">
    <source>
        <dbReference type="ARBA" id="ARBA00022796"/>
    </source>
</evidence>
<evidence type="ECO:0000256" key="8">
    <source>
        <dbReference type="ARBA" id="ARBA00022741"/>
    </source>
</evidence>
<feature type="transmembrane region" description="Helical" evidence="17">
    <location>
        <begin position="181"/>
        <end position="200"/>
    </location>
</feature>
<dbReference type="EC" id="7.2.2.8" evidence="3"/>
<feature type="transmembrane region" description="Helical" evidence="17">
    <location>
        <begin position="334"/>
        <end position="357"/>
    </location>
</feature>
<keyword evidence="11" id="KW-1278">Translocase</keyword>
<dbReference type="Pfam" id="PF00702">
    <property type="entry name" value="Hydrolase"/>
    <property type="match status" value="1"/>
</dbReference>
<feature type="transmembrane region" description="Helical" evidence="17">
    <location>
        <begin position="369"/>
        <end position="392"/>
    </location>
</feature>
<evidence type="ECO:0000256" key="17">
    <source>
        <dbReference type="RuleBase" id="RU362081"/>
    </source>
</evidence>
<keyword evidence="6 17" id="KW-0812">Transmembrane</keyword>
<dbReference type="InterPro" id="IPR023214">
    <property type="entry name" value="HAD_sf"/>
</dbReference>
<proteinExistence type="inferred from homology"/>
<dbReference type="SFLD" id="SFLDG00002">
    <property type="entry name" value="C1.7:_P-type_atpase_like"/>
    <property type="match status" value="1"/>
</dbReference>
<protein>
    <recommendedName>
        <fullName evidence="3">P-type Cu(+) transporter</fullName>
        <ecNumber evidence="3">7.2.2.8</ecNumber>
    </recommendedName>
</protein>
<dbReference type="GO" id="GO:0005507">
    <property type="term" value="F:copper ion binding"/>
    <property type="evidence" value="ECO:0007669"/>
    <property type="project" value="TreeGrafter"/>
</dbReference>
<keyword evidence="14" id="KW-0406">Ion transport</keyword>
<evidence type="ECO:0000256" key="3">
    <source>
        <dbReference type="ARBA" id="ARBA00012517"/>
    </source>
</evidence>
<comment type="similarity">
    <text evidence="2 17">Belongs to the cation transport ATPase (P-type) (TC 3.A.3) family. Type IB subfamily.</text>
</comment>
<feature type="domain" description="HMA" evidence="18">
    <location>
        <begin position="1"/>
        <end position="58"/>
    </location>
</feature>
<keyword evidence="15 17" id="KW-0472">Membrane</keyword>
<dbReference type="AlphaFoldDB" id="A0A0D5NRJ6"/>
<dbReference type="InterPro" id="IPR001757">
    <property type="entry name" value="P_typ_ATPase"/>
</dbReference>
<keyword evidence="5" id="KW-0597">Phosphoprotein</keyword>
<dbReference type="GO" id="GO:0043682">
    <property type="term" value="F:P-type divalent copper transporter activity"/>
    <property type="evidence" value="ECO:0007669"/>
    <property type="project" value="TreeGrafter"/>
</dbReference>
<feature type="transmembrane region" description="Helical" evidence="17">
    <location>
        <begin position="111"/>
        <end position="133"/>
    </location>
</feature>
<dbReference type="PROSITE" id="PS50846">
    <property type="entry name" value="HMA_2"/>
    <property type="match status" value="1"/>
</dbReference>
<dbReference type="HOGENOM" id="CLU_001771_11_2_9"/>
<evidence type="ECO:0000256" key="15">
    <source>
        <dbReference type="ARBA" id="ARBA00023136"/>
    </source>
</evidence>
<comment type="subcellular location">
    <subcellularLocation>
        <location evidence="17">Cell membrane</location>
    </subcellularLocation>
    <subcellularLocation>
        <location evidence="1">Endomembrane system</location>
        <topology evidence="1">Multi-pass membrane protein</topology>
    </subcellularLocation>
</comment>
<dbReference type="PRINTS" id="PR00943">
    <property type="entry name" value="CUATPASE"/>
</dbReference>
<dbReference type="Gene3D" id="3.30.70.100">
    <property type="match status" value="1"/>
</dbReference>
<evidence type="ECO:0000256" key="10">
    <source>
        <dbReference type="ARBA" id="ARBA00022840"/>
    </source>
</evidence>
<dbReference type="InterPro" id="IPR023298">
    <property type="entry name" value="ATPase_P-typ_TM_dom_sf"/>
</dbReference>
<dbReference type="PATRIC" id="fig|1126833.4.peg.4687"/>
<dbReference type="PRINTS" id="PR00119">
    <property type="entry name" value="CATATPASE"/>
</dbReference>
<dbReference type="GO" id="GO:0012505">
    <property type="term" value="C:endomembrane system"/>
    <property type="evidence" value="ECO:0007669"/>
    <property type="project" value="UniProtKB-SubCell"/>
</dbReference>
<dbReference type="PANTHER" id="PTHR43520">
    <property type="entry name" value="ATP7, ISOFORM B"/>
    <property type="match status" value="1"/>
</dbReference>
<dbReference type="NCBIfam" id="TIGR01494">
    <property type="entry name" value="ATPase_P-type"/>
    <property type="match status" value="1"/>
</dbReference>
<reference evidence="20" key="2">
    <citation type="submission" date="2015-03" db="EMBL/GenBank/DDBJ databases">
        <title>Genome sequence of Paenibacillus beijingensis strain DSM 24997T.</title>
        <authorList>
            <person name="Kwak Y."/>
            <person name="Shin J.-H."/>
        </authorList>
    </citation>
    <scope>NUCLEOTIDE SEQUENCE [LARGE SCALE GENOMIC DNA]</scope>
    <source>
        <strain evidence="20">DSM 24997</strain>
    </source>
</reference>
<evidence type="ECO:0000313" key="20">
    <source>
        <dbReference type="Proteomes" id="UP000032633"/>
    </source>
</evidence>
<dbReference type="Proteomes" id="UP000032633">
    <property type="component" value="Chromosome"/>
</dbReference>
<dbReference type="InterPro" id="IPR044492">
    <property type="entry name" value="P_typ_ATPase_HD_dom"/>
</dbReference>
<dbReference type="GO" id="GO:0005524">
    <property type="term" value="F:ATP binding"/>
    <property type="evidence" value="ECO:0007669"/>
    <property type="project" value="UniProtKB-UniRule"/>
</dbReference>
<dbReference type="CDD" id="cd00371">
    <property type="entry name" value="HMA"/>
    <property type="match status" value="1"/>
</dbReference>
<dbReference type="InterPro" id="IPR006121">
    <property type="entry name" value="HMA_dom"/>
</dbReference>
<keyword evidence="17" id="KW-1003">Cell membrane</keyword>
<sequence length="734" mass="78184">MSCTACAARIERALGKMDGVRQVSVSYASRMAWIRFDPLLQQPARIVERIGQLGFRAVGTEGAGVSFDEAARLQMRLIVSALFSLPLLWSMADHVPLLGLLPMPPLFRNLWFQLAIASVIQFGIGMPFYIGAWNALRERTANMDVLVAVGTTAAYLYSHYMVFAFIRESGGFRLTSGSHPAVYFETPAVVITALLLGKYMESRIAARALRETEGYGGLRSKEAVIVRAGSRRSVPLAEVRVGDHVMAEAGAKIPVDGVVLEGEAEADESLLTGESRPVRKRTGAEVWAGTVLIGGTLRIRTEAVQAGTMLDRIHGLLKRAQASKSTVQRRVDRISVIFVPAMLTLSVLTFAGNWLWFAPGETDRALLRSLAVLLAACPCALGLAAPISLVIASGRLARRGIVVKDAGALERLAHLDTLVLDKTGTLTEGKPNLSAVKPLAVSETALLRLAAAAESASPHPFAKAIVDAAASRGLVPPSSTGIRELPGYGITAQVEGRQIGIGSAKFMEDQQWTGLEALQLFARKHEDAGATVLYVAADGRCLGAFAFSDKVKDSSERAVAWLRKAGLDVHLATGDHKAPALAAAETAGIGSVHASMTPERKFALVESLKREGRVTAMAGDGWNDAPALAAADVGFALGSGARAALEAGHLTLLRPRLTGICQAIAISRLTLRNIRQNLAFALLYNMMIVPLAVCGLLQPWMAGGAMALSSLSVVCNALRLGRLIDRKLKENSAE</sequence>
<dbReference type="SUPFAM" id="SSF55008">
    <property type="entry name" value="HMA, heavy metal-associated domain"/>
    <property type="match status" value="1"/>
</dbReference>
<evidence type="ECO:0000256" key="4">
    <source>
        <dbReference type="ARBA" id="ARBA00022448"/>
    </source>
</evidence>
<evidence type="ECO:0000256" key="14">
    <source>
        <dbReference type="ARBA" id="ARBA00023065"/>
    </source>
</evidence>
<dbReference type="GO" id="GO:0140581">
    <property type="term" value="F:P-type monovalent copper transporter activity"/>
    <property type="evidence" value="ECO:0007669"/>
    <property type="project" value="UniProtKB-EC"/>
</dbReference>
<dbReference type="FunFam" id="3.30.70.100:FF:000001">
    <property type="entry name" value="ATPase copper transporting beta"/>
    <property type="match status" value="1"/>
</dbReference>
<dbReference type="SFLD" id="SFLDF00027">
    <property type="entry name" value="p-type_atpase"/>
    <property type="match status" value="1"/>
</dbReference>
<dbReference type="InterPro" id="IPR036163">
    <property type="entry name" value="HMA_dom_sf"/>
</dbReference>
<dbReference type="Pfam" id="PF00403">
    <property type="entry name" value="HMA"/>
    <property type="match status" value="1"/>
</dbReference>
<dbReference type="InterPro" id="IPR036412">
    <property type="entry name" value="HAD-like_sf"/>
</dbReference>